<feature type="transmembrane region" description="Helical" evidence="9">
    <location>
        <begin position="275"/>
        <end position="300"/>
    </location>
</feature>
<evidence type="ECO:0000256" key="9">
    <source>
        <dbReference type="SAM" id="Phobius"/>
    </source>
</evidence>
<dbReference type="Proteomes" id="UP001154078">
    <property type="component" value="Chromosome 1"/>
</dbReference>
<feature type="transmembrane region" description="Helical" evidence="9">
    <location>
        <begin position="136"/>
        <end position="158"/>
    </location>
</feature>
<dbReference type="GO" id="GO:0051119">
    <property type="term" value="F:sugar transmembrane transporter activity"/>
    <property type="evidence" value="ECO:0007669"/>
    <property type="project" value="InterPro"/>
</dbReference>
<keyword evidence="12" id="KW-1185">Reference proteome</keyword>
<accession>A0A9P0AR20</accession>
<dbReference type="EMBL" id="OV121132">
    <property type="protein sequence ID" value="CAH0546459.1"/>
    <property type="molecule type" value="Genomic_DNA"/>
</dbReference>
<feature type="transmembrane region" description="Helical" evidence="9">
    <location>
        <begin position="342"/>
        <end position="364"/>
    </location>
</feature>
<feature type="transmembrane region" description="Helical" evidence="9">
    <location>
        <begin position="84"/>
        <end position="106"/>
    </location>
</feature>
<dbReference type="InterPro" id="IPR005829">
    <property type="entry name" value="Sugar_transporter_CS"/>
</dbReference>
<keyword evidence="6" id="KW-0325">Glycoprotein</keyword>
<dbReference type="InterPro" id="IPR050549">
    <property type="entry name" value="MFS_Trehalose_Transporter"/>
</dbReference>
<evidence type="ECO:0000256" key="3">
    <source>
        <dbReference type="ARBA" id="ARBA00022692"/>
    </source>
</evidence>
<organism evidence="11 12">
    <name type="scientific">Brassicogethes aeneus</name>
    <name type="common">Rape pollen beetle</name>
    <name type="synonym">Meligethes aeneus</name>
    <dbReference type="NCBI Taxonomy" id="1431903"/>
    <lineage>
        <taxon>Eukaryota</taxon>
        <taxon>Metazoa</taxon>
        <taxon>Ecdysozoa</taxon>
        <taxon>Arthropoda</taxon>
        <taxon>Hexapoda</taxon>
        <taxon>Insecta</taxon>
        <taxon>Pterygota</taxon>
        <taxon>Neoptera</taxon>
        <taxon>Endopterygota</taxon>
        <taxon>Coleoptera</taxon>
        <taxon>Polyphaga</taxon>
        <taxon>Cucujiformia</taxon>
        <taxon>Nitidulidae</taxon>
        <taxon>Meligethinae</taxon>
        <taxon>Brassicogethes</taxon>
    </lineage>
</organism>
<keyword evidence="4 9" id="KW-1133">Transmembrane helix</keyword>
<evidence type="ECO:0000256" key="4">
    <source>
        <dbReference type="ARBA" id="ARBA00022989"/>
    </source>
</evidence>
<feature type="transmembrane region" description="Helical" evidence="9">
    <location>
        <begin position="449"/>
        <end position="467"/>
    </location>
</feature>
<dbReference type="CDD" id="cd17358">
    <property type="entry name" value="MFS_GLUT6_8_Class3_like"/>
    <property type="match status" value="1"/>
</dbReference>
<dbReference type="InterPro" id="IPR005828">
    <property type="entry name" value="MFS_sugar_transport-like"/>
</dbReference>
<dbReference type="PANTHER" id="PTHR48021:SF1">
    <property type="entry name" value="GH07001P-RELATED"/>
    <property type="match status" value="1"/>
</dbReference>
<dbReference type="GO" id="GO:0005886">
    <property type="term" value="C:plasma membrane"/>
    <property type="evidence" value="ECO:0007669"/>
    <property type="project" value="UniProtKB-SubCell"/>
</dbReference>
<dbReference type="InterPro" id="IPR003663">
    <property type="entry name" value="Sugar/inositol_transpt"/>
</dbReference>
<feature type="transmembrane region" description="Helical" evidence="9">
    <location>
        <begin position="194"/>
        <end position="214"/>
    </location>
</feature>
<keyword evidence="2" id="KW-1003">Cell membrane</keyword>
<proteinExistence type="inferred from homology"/>
<evidence type="ECO:0000256" key="6">
    <source>
        <dbReference type="ARBA" id="ARBA00023180"/>
    </source>
</evidence>
<dbReference type="OrthoDB" id="6612291at2759"/>
<dbReference type="PROSITE" id="PS00216">
    <property type="entry name" value="SUGAR_TRANSPORT_1"/>
    <property type="match status" value="1"/>
</dbReference>
<protein>
    <recommendedName>
        <fullName evidence="10">Major facilitator superfamily (MFS) profile domain-containing protein</fullName>
    </recommendedName>
</protein>
<dbReference type="Gene3D" id="1.20.1250.20">
    <property type="entry name" value="MFS general substrate transporter like domains"/>
    <property type="match status" value="1"/>
</dbReference>
<dbReference type="PROSITE" id="PS00217">
    <property type="entry name" value="SUGAR_TRANSPORT_2"/>
    <property type="match status" value="1"/>
</dbReference>
<sequence>METDALLDRRTMDNRGDLQALEDNLENNQNPENYKARFQYFAAISATLSAFASGAVLGWTSPILDILENGDFNGIKVDNDQMGWIGSLATLGAVIMCIPMGVICDFMGRKKSLLFLVLPFTVGWALILFSKNILMLYFGRLFCGMAVGGTCVAAPLYTGEIAHKNLRGSLGSYFQLMVTVGILFAYVLGKFLTVKAFTIACACLPFIFVVLFVFQPESPVYLIKLGLYDAAESAMVRLRGTPGVQYELLELEETVKESTNSQVSMCRLLKRKSSLVAIVISFALMFFQQFCGINTIILYVSKIFETSGVKMDSKTASIIVAIVLALSTFIASLVIEKLGRKFLLILSSSVLIISNLTIAVYFTLKDRNHIDEKTLSHFGFIPVSAVCVFVAVFSLGLGPIPWMISSEIFVPEIKSVVSSVAGTLNWFMAFLITKFFLQINQQVGMDSTFYFFSVMSALGAIFIYKVVPETKGKTIMEIQYELDS</sequence>
<dbReference type="PRINTS" id="PR00171">
    <property type="entry name" value="SUGRTRNSPORT"/>
</dbReference>
<keyword evidence="3 9" id="KW-0812">Transmembrane</keyword>
<feature type="transmembrane region" description="Helical" evidence="9">
    <location>
        <begin position="416"/>
        <end position="437"/>
    </location>
</feature>
<dbReference type="PROSITE" id="PS50850">
    <property type="entry name" value="MFS"/>
    <property type="match status" value="1"/>
</dbReference>
<dbReference type="InterPro" id="IPR020846">
    <property type="entry name" value="MFS_dom"/>
</dbReference>
<feature type="transmembrane region" description="Helical" evidence="9">
    <location>
        <begin position="315"/>
        <end position="335"/>
    </location>
</feature>
<dbReference type="InterPro" id="IPR036259">
    <property type="entry name" value="MFS_trans_sf"/>
</dbReference>
<keyword evidence="8" id="KW-0813">Transport</keyword>
<dbReference type="InterPro" id="IPR044775">
    <property type="entry name" value="MFS_ERD6/Tret1-like"/>
</dbReference>
<dbReference type="FunFam" id="1.20.1250.20:FF:000055">
    <property type="entry name" value="Facilitated trehalose transporter Tret1-2 homolog"/>
    <property type="match status" value="1"/>
</dbReference>
<feature type="transmembrane region" description="Helical" evidence="9">
    <location>
        <begin position="170"/>
        <end position="188"/>
    </location>
</feature>
<feature type="domain" description="Major facilitator superfamily (MFS) profile" evidence="10">
    <location>
        <begin position="38"/>
        <end position="471"/>
    </location>
</feature>
<dbReference type="AlphaFoldDB" id="A0A9P0AR20"/>
<feature type="transmembrane region" description="Helical" evidence="9">
    <location>
        <begin position="40"/>
        <end position="64"/>
    </location>
</feature>
<comment type="similarity">
    <text evidence="7">Belongs to the major facilitator superfamily. Sugar transporter (TC 2.A.1.1) family. Trehalose transporter subfamily.</text>
</comment>
<evidence type="ECO:0000256" key="8">
    <source>
        <dbReference type="RuleBase" id="RU003346"/>
    </source>
</evidence>
<evidence type="ECO:0000256" key="5">
    <source>
        <dbReference type="ARBA" id="ARBA00023136"/>
    </source>
</evidence>
<dbReference type="PANTHER" id="PTHR48021">
    <property type="match status" value="1"/>
</dbReference>
<evidence type="ECO:0000256" key="1">
    <source>
        <dbReference type="ARBA" id="ARBA00004651"/>
    </source>
</evidence>
<keyword evidence="5 9" id="KW-0472">Membrane</keyword>
<evidence type="ECO:0000256" key="7">
    <source>
        <dbReference type="ARBA" id="ARBA00024348"/>
    </source>
</evidence>
<evidence type="ECO:0000256" key="2">
    <source>
        <dbReference type="ARBA" id="ARBA00022475"/>
    </source>
</evidence>
<comment type="subcellular location">
    <subcellularLocation>
        <location evidence="1">Cell membrane</location>
        <topology evidence="1">Multi-pass membrane protein</topology>
    </subcellularLocation>
</comment>
<feature type="transmembrane region" description="Helical" evidence="9">
    <location>
        <begin position="113"/>
        <end position="130"/>
    </location>
</feature>
<evidence type="ECO:0000313" key="12">
    <source>
        <dbReference type="Proteomes" id="UP001154078"/>
    </source>
</evidence>
<dbReference type="NCBIfam" id="TIGR00879">
    <property type="entry name" value="SP"/>
    <property type="match status" value="1"/>
</dbReference>
<evidence type="ECO:0000259" key="10">
    <source>
        <dbReference type="PROSITE" id="PS50850"/>
    </source>
</evidence>
<evidence type="ECO:0000313" key="11">
    <source>
        <dbReference type="EMBL" id="CAH0546459.1"/>
    </source>
</evidence>
<gene>
    <name evidence="11" type="ORF">MELIAE_LOCUS619</name>
</gene>
<name>A0A9P0AR20_BRAAE</name>
<reference evidence="11" key="1">
    <citation type="submission" date="2021-12" db="EMBL/GenBank/DDBJ databases">
        <authorList>
            <person name="King R."/>
        </authorList>
    </citation>
    <scope>NUCLEOTIDE SEQUENCE</scope>
</reference>
<feature type="transmembrane region" description="Helical" evidence="9">
    <location>
        <begin position="376"/>
        <end position="404"/>
    </location>
</feature>
<dbReference type="Pfam" id="PF00083">
    <property type="entry name" value="Sugar_tr"/>
    <property type="match status" value="1"/>
</dbReference>
<dbReference type="SUPFAM" id="SSF103473">
    <property type="entry name" value="MFS general substrate transporter"/>
    <property type="match status" value="1"/>
</dbReference>